<dbReference type="EC" id="3.5.1.44" evidence="4"/>
<feature type="active site" evidence="4 5">
    <location>
        <position position="209"/>
    </location>
</feature>
<dbReference type="NCBIfam" id="NF001965">
    <property type="entry name" value="PRK00742.1"/>
    <property type="match status" value="1"/>
</dbReference>
<dbReference type="RefSeq" id="WP_331255485.1">
    <property type="nucleotide sequence ID" value="NZ_CP133270.1"/>
</dbReference>
<gene>
    <name evidence="4" type="primary">cheB</name>
    <name evidence="9" type="ORF">Bealeia1_00816</name>
</gene>
<keyword evidence="10" id="KW-1185">Reference proteome</keyword>
<protein>
    <recommendedName>
        <fullName evidence="4">Protein-glutamate methylesterase/protein-glutamine glutaminase</fullName>
        <ecNumber evidence="4">3.1.1.61</ecNumber>
        <ecNumber evidence="4">3.5.1.44</ecNumber>
    </recommendedName>
</protein>
<dbReference type="EC" id="3.1.1.61" evidence="4"/>
<comment type="catalytic activity">
    <reaction evidence="3 4">
        <text>[protein]-L-glutamate 5-O-methyl ester + H2O = L-glutamyl-[protein] + methanol + H(+)</text>
        <dbReference type="Rhea" id="RHEA:23236"/>
        <dbReference type="Rhea" id="RHEA-COMP:10208"/>
        <dbReference type="Rhea" id="RHEA-COMP:10311"/>
        <dbReference type="ChEBI" id="CHEBI:15377"/>
        <dbReference type="ChEBI" id="CHEBI:15378"/>
        <dbReference type="ChEBI" id="CHEBI:17790"/>
        <dbReference type="ChEBI" id="CHEBI:29973"/>
        <dbReference type="ChEBI" id="CHEBI:82795"/>
        <dbReference type="EC" id="3.1.1.61"/>
    </reaction>
</comment>
<dbReference type="HAMAP" id="MF_00099">
    <property type="entry name" value="CheB_chemtxs"/>
    <property type="match status" value="1"/>
</dbReference>
<feature type="active site" evidence="4 5">
    <location>
        <position position="305"/>
    </location>
</feature>
<evidence type="ECO:0000259" key="7">
    <source>
        <dbReference type="PROSITE" id="PS50110"/>
    </source>
</evidence>
<dbReference type="PANTHER" id="PTHR42872">
    <property type="entry name" value="PROTEIN-GLUTAMATE METHYLESTERASE/PROTEIN-GLUTAMINE GLUTAMINASE"/>
    <property type="match status" value="1"/>
</dbReference>
<keyword evidence="4 6" id="KW-0597">Phosphoprotein</keyword>
<dbReference type="Gene3D" id="3.40.50.180">
    <property type="entry name" value="Methylesterase CheB, C-terminal domain"/>
    <property type="match status" value="1"/>
</dbReference>
<dbReference type="Pfam" id="PF00072">
    <property type="entry name" value="Response_reg"/>
    <property type="match status" value="1"/>
</dbReference>
<evidence type="ECO:0000313" key="10">
    <source>
        <dbReference type="Proteomes" id="UP001330434"/>
    </source>
</evidence>
<feature type="domain" description="Response regulatory" evidence="7">
    <location>
        <begin position="15"/>
        <end position="134"/>
    </location>
</feature>
<sequence length="371" mass="39939">MALNAPTSQTQNKTRVMVVDDSLVIRGVLRRVIESDPDLELTKTVCNGQEAVDALAKDSSVDVVILDIEMPVMDGIETLPLLLKIKPKLIIIMASTLTLRNADISLKCLSLGAKDYIAKPESSTGGGAIEIFKKDLIARIKALSPQKYFSNAGRSQFSIPAKDYTLKPMLKLKPRAIAIGCSTGGPQALAVVLKDLASKVTLPIFIAQHMPPSFTKMLAEHLARVSGLTVKEGEDGEVVQDKTIYIAPGNFHMEVIELSGDVRICLTQSPPENFCRPSVNPLFRSLSKTYHGRVLGFILTGMGSDGLEGAKVLVQEGGAIIAQDEKTSTVWGMPKAVVMSDLASAVLPLEKLNSALEKLSKSLTPSFEVLT</sequence>
<feature type="domain" description="CheB-type methylesterase" evidence="8">
    <location>
        <begin position="168"/>
        <end position="356"/>
    </location>
</feature>
<evidence type="ECO:0000256" key="4">
    <source>
        <dbReference type="HAMAP-Rule" id="MF_00099"/>
    </source>
</evidence>
<dbReference type="PROSITE" id="PS50110">
    <property type="entry name" value="RESPONSE_REGULATORY"/>
    <property type="match status" value="1"/>
</dbReference>
<name>A0ABZ2C2D5_9PROT</name>
<keyword evidence="4" id="KW-0963">Cytoplasm</keyword>
<dbReference type="EMBL" id="CP133270">
    <property type="protein sequence ID" value="WVX66636.1"/>
    <property type="molecule type" value="Genomic_DNA"/>
</dbReference>
<dbReference type="CDD" id="cd16432">
    <property type="entry name" value="CheB_Rec"/>
    <property type="match status" value="1"/>
</dbReference>
<accession>A0ABZ2C2D5</accession>
<keyword evidence="2 4" id="KW-0378">Hydrolase</keyword>
<comment type="domain">
    <text evidence="4">Contains a C-terminal catalytic domain, and an N-terminal region which modulates catalytic activity.</text>
</comment>
<dbReference type="SUPFAM" id="SSF52738">
    <property type="entry name" value="Methylesterase CheB, C-terminal domain"/>
    <property type="match status" value="1"/>
</dbReference>
<keyword evidence="1 4" id="KW-0145">Chemotaxis</keyword>
<proteinExistence type="inferred from homology"/>
<dbReference type="CDD" id="cd17541">
    <property type="entry name" value="REC_CheB-like"/>
    <property type="match status" value="1"/>
</dbReference>
<evidence type="ECO:0000256" key="1">
    <source>
        <dbReference type="ARBA" id="ARBA00022500"/>
    </source>
</evidence>
<dbReference type="SMART" id="SM00448">
    <property type="entry name" value="REC"/>
    <property type="match status" value="1"/>
</dbReference>
<evidence type="ECO:0000256" key="3">
    <source>
        <dbReference type="ARBA" id="ARBA00048267"/>
    </source>
</evidence>
<dbReference type="Pfam" id="PF01339">
    <property type="entry name" value="CheB_methylest"/>
    <property type="match status" value="1"/>
</dbReference>
<comment type="catalytic activity">
    <reaction evidence="4">
        <text>L-glutaminyl-[protein] + H2O = L-glutamyl-[protein] + NH4(+)</text>
        <dbReference type="Rhea" id="RHEA:16441"/>
        <dbReference type="Rhea" id="RHEA-COMP:10207"/>
        <dbReference type="Rhea" id="RHEA-COMP:10208"/>
        <dbReference type="ChEBI" id="CHEBI:15377"/>
        <dbReference type="ChEBI" id="CHEBI:28938"/>
        <dbReference type="ChEBI" id="CHEBI:29973"/>
        <dbReference type="ChEBI" id="CHEBI:30011"/>
        <dbReference type="EC" id="3.5.1.44"/>
    </reaction>
</comment>
<dbReference type="InterPro" id="IPR001789">
    <property type="entry name" value="Sig_transdc_resp-reg_receiver"/>
</dbReference>
<dbReference type="PROSITE" id="PS50122">
    <property type="entry name" value="CHEB"/>
    <property type="match status" value="1"/>
</dbReference>
<comment type="PTM">
    <text evidence="4">Phosphorylated by CheA. Phosphorylation of the N-terminal regulatory domain activates the methylesterase activity.</text>
</comment>
<evidence type="ECO:0000256" key="2">
    <source>
        <dbReference type="ARBA" id="ARBA00022801"/>
    </source>
</evidence>
<dbReference type="InterPro" id="IPR000673">
    <property type="entry name" value="Sig_transdc_resp-reg_Me-estase"/>
</dbReference>
<organism evidence="9 10">
    <name type="scientific">Candidatus Bealeia paramacronuclearis</name>
    <dbReference type="NCBI Taxonomy" id="1921001"/>
    <lineage>
        <taxon>Bacteria</taxon>
        <taxon>Pseudomonadati</taxon>
        <taxon>Pseudomonadota</taxon>
        <taxon>Alphaproteobacteria</taxon>
        <taxon>Holosporales</taxon>
        <taxon>Holosporaceae</taxon>
        <taxon>Candidatus Bealeia</taxon>
    </lineage>
</organism>
<dbReference type="Gene3D" id="3.40.50.2300">
    <property type="match status" value="1"/>
</dbReference>
<dbReference type="InterPro" id="IPR011006">
    <property type="entry name" value="CheY-like_superfamily"/>
</dbReference>
<evidence type="ECO:0000259" key="8">
    <source>
        <dbReference type="PROSITE" id="PS50122"/>
    </source>
</evidence>
<feature type="active site" evidence="4 5">
    <location>
        <position position="182"/>
    </location>
</feature>
<comment type="function">
    <text evidence="4">Involved in chemotaxis. Part of a chemotaxis signal transduction system that modulates chemotaxis in response to various stimuli. Catalyzes the demethylation of specific methylglutamate residues introduced into the chemoreceptors (methyl-accepting chemotaxis proteins or MCP) by CheR. Also mediates the irreversible deamidation of specific glutamine residues to glutamic acid.</text>
</comment>
<feature type="modified residue" description="4-aspartylphosphate" evidence="4 6">
    <location>
        <position position="67"/>
    </location>
</feature>
<evidence type="ECO:0000313" key="9">
    <source>
        <dbReference type="EMBL" id="WVX66636.1"/>
    </source>
</evidence>
<evidence type="ECO:0000256" key="6">
    <source>
        <dbReference type="PROSITE-ProRule" id="PRU00169"/>
    </source>
</evidence>
<comment type="subcellular location">
    <subcellularLocation>
        <location evidence="4">Cytoplasm</location>
    </subcellularLocation>
</comment>
<dbReference type="InterPro" id="IPR008248">
    <property type="entry name" value="CheB-like"/>
</dbReference>
<reference evidence="9 10" key="1">
    <citation type="journal article" date="2024" name="Environ. Microbiol.">
        <title>Novel evolutionary insights on the interactions of the Holosporales (Alphaproteobacteria) with eukaryotic hosts from comparative genomics.</title>
        <authorList>
            <person name="Giovannini M."/>
            <person name="Petroni G."/>
            <person name="Castelli M."/>
        </authorList>
    </citation>
    <scope>NUCLEOTIDE SEQUENCE [LARGE SCALE GENOMIC DNA]</scope>
    <source>
        <strain evidence="9 10">US_Bl 15I1</strain>
    </source>
</reference>
<dbReference type="InterPro" id="IPR035909">
    <property type="entry name" value="CheB_C"/>
</dbReference>
<dbReference type="Proteomes" id="UP001330434">
    <property type="component" value="Chromosome"/>
</dbReference>
<dbReference type="PANTHER" id="PTHR42872:SF3">
    <property type="entry name" value="PROTEIN-GLUTAMATE METHYLESTERASE_PROTEIN-GLUTAMINE GLUTAMINASE 1"/>
    <property type="match status" value="1"/>
</dbReference>
<comment type="similarity">
    <text evidence="4">Belongs to the CheB family.</text>
</comment>
<evidence type="ECO:0000256" key="5">
    <source>
        <dbReference type="PROSITE-ProRule" id="PRU00050"/>
    </source>
</evidence>
<dbReference type="PIRSF" id="PIRSF000876">
    <property type="entry name" value="RR_chemtxs_CheB"/>
    <property type="match status" value="1"/>
</dbReference>
<dbReference type="SUPFAM" id="SSF52172">
    <property type="entry name" value="CheY-like"/>
    <property type="match status" value="1"/>
</dbReference>